<feature type="compositionally biased region" description="Basic and acidic residues" evidence="1">
    <location>
        <begin position="190"/>
        <end position="203"/>
    </location>
</feature>
<dbReference type="InParanoid" id="A0A409YDB0"/>
<keyword evidence="3" id="KW-1185">Reference proteome</keyword>
<organism evidence="2 3">
    <name type="scientific">Panaeolus cyanescens</name>
    <dbReference type="NCBI Taxonomy" id="181874"/>
    <lineage>
        <taxon>Eukaryota</taxon>
        <taxon>Fungi</taxon>
        <taxon>Dikarya</taxon>
        <taxon>Basidiomycota</taxon>
        <taxon>Agaricomycotina</taxon>
        <taxon>Agaricomycetes</taxon>
        <taxon>Agaricomycetidae</taxon>
        <taxon>Agaricales</taxon>
        <taxon>Agaricineae</taxon>
        <taxon>Galeropsidaceae</taxon>
        <taxon>Panaeolus</taxon>
    </lineage>
</organism>
<dbReference type="Proteomes" id="UP000284842">
    <property type="component" value="Unassembled WGS sequence"/>
</dbReference>
<feature type="compositionally biased region" description="Polar residues" evidence="1">
    <location>
        <begin position="315"/>
        <end position="329"/>
    </location>
</feature>
<dbReference type="AlphaFoldDB" id="A0A409YDB0"/>
<evidence type="ECO:0000313" key="2">
    <source>
        <dbReference type="EMBL" id="PPR01009.1"/>
    </source>
</evidence>
<protein>
    <recommendedName>
        <fullName evidence="4">NYN domain-containing protein</fullName>
    </recommendedName>
</protein>
<feature type="region of interest" description="Disordered" evidence="1">
    <location>
        <begin position="142"/>
        <end position="392"/>
    </location>
</feature>
<comment type="caution">
    <text evidence="2">The sequence shown here is derived from an EMBL/GenBank/DDBJ whole genome shotgun (WGS) entry which is preliminary data.</text>
</comment>
<feature type="compositionally biased region" description="Low complexity" evidence="1">
    <location>
        <begin position="814"/>
        <end position="832"/>
    </location>
</feature>
<feature type="compositionally biased region" description="Acidic residues" evidence="1">
    <location>
        <begin position="231"/>
        <end position="243"/>
    </location>
</feature>
<evidence type="ECO:0000256" key="1">
    <source>
        <dbReference type="SAM" id="MobiDB-lite"/>
    </source>
</evidence>
<feature type="region of interest" description="Disordered" evidence="1">
    <location>
        <begin position="29"/>
        <end position="108"/>
    </location>
</feature>
<feature type="compositionally biased region" description="Low complexity" evidence="1">
    <location>
        <begin position="503"/>
        <end position="515"/>
    </location>
</feature>
<evidence type="ECO:0008006" key="4">
    <source>
        <dbReference type="Google" id="ProtNLM"/>
    </source>
</evidence>
<evidence type="ECO:0000313" key="3">
    <source>
        <dbReference type="Proteomes" id="UP000284842"/>
    </source>
</evidence>
<name>A0A409YDB0_9AGAR</name>
<feature type="region of interest" description="Disordered" evidence="1">
    <location>
        <begin position="503"/>
        <end position="575"/>
    </location>
</feature>
<feature type="compositionally biased region" description="Low complexity" evidence="1">
    <location>
        <begin position="63"/>
        <end position="86"/>
    </location>
</feature>
<dbReference type="STRING" id="181874.A0A409YDB0"/>
<feature type="region of interest" description="Disordered" evidence="1">
    <location>
        <begin position="797"/>
        <end position="839"/>
    </location>
</feature>
<feature type="compositionally biased region" description="Basic and acidic residues" evidence="1">
    <location>
        <begin position="212"/>
        <end position="221"/>
    </location>
</feature>
<feature type="compositionally biased region" description="Basic residues" evidence="1">
    <location>
        <begin position="522"/>
        <end position="532"/>
    </location>
</feature>
<proteinExistence type="predicted"/>
<feature type="compositionally biased region" description="Gly residues" evidence="1">
    <location>
        <begin position="29"/>
        <end position="45"/>
    </location>
</feature>
<feature type="compositionally biased region" description="Low complexity" evidence="1">
    <location>
        <begin position="94"/>
        <end position="103"/>
    </location>
</feature>
<feature type="non-terminal residue" evidence="2">
    <location>
        <position position="1"/>
    </location>
</feature>
<reference evidence="2 3" key="1">
    <citation type="journal article" date="2018" name="Evol. Lett.">
        <title>Horizontal gene cluster transfer increased hallucinogenic mushroom diversity.</title>
        <authorList>
            <person name="Reynolds H.T."/>
            <person name="Vijayakumar V."/>
            <person name="Gluck-Thaler E."/>
            <person name="Korotkin H.B."/>
            <person name="Matheny P.B."/>
            <person name="Slot J.C."/>
        </authorList>
    </citation>
    <scope>NUCLEOTIDE SEQUENCE [LARGE SCALE GENOMIC DNA]</scope>
    <source>
        <strain evidence="2 3">2629</strain>
    </source>
</reference>
<accession>A0A409YDB0</accession>
<gene>
    <name evidence="2" type="ORF">CVT24_000590</name>
</gene>
<sequence>PRHGHVGFGGDGYGVGGFGGSTSGGFGGSASGGYGAGGSGGGGGYLNSPANTTVSFAASPQNSSAFLASPGASSSSFGGLNSPGVSQKKKSKVAGKASATASAKGKEREFLVQPQGPVYTILQRPSMVELGVRGGRGEVGFLVPPMGGGGGGRDSEDDGVRTPRGMIVKEKGQDDEGVSSLVGKKGNRVGRREREKEKARMDEFELGGGGEGGEKSYEQMRYEQALGIGGDEQEGEEDEDDSLDGLSLLQPPQRDGHKKKDTAYIHTIVSGAYKSTPGSPRNRLADLDNPSVEEGVDGSSISIKVESMEDGVEEQMQQQEDVTLPQTSVIKPEKEKRKRVRPKRDKGLVRVNSVPDLTAEANAAGDGSSSKVSTVRPKKSKGKIMAPEPTPVDVLHMDRSESSAIFPAPSSSSMRQASTVLLRQQALQLDAAAAAAGIATEQPEPQNKQGRLVALAKKLRQLFPEQHKELGSVIQRLERQGSNASANNRNRAAGIDNFSSASGSGLSSGIAMSGSNATGSGVKRKRSRKNRSFRIQTGSVEETGFVGGGEAEEDPFESGIGAGSSSSYSVNHTPGTTRRFLDVQEEQDEDLDPRGRAARQGDVLVHVFIDHSNILVGLLSHLKRKRPRKYVAGRYMSSQMGKSITIVDPKGAASSRNRIETTAVAYTGDPPVPIPLPSFATASRSLPSSSVLKSVMQESVGHVSEREFNSDGYEYPTDDTEEAGDVEFDPDVSPNEEVRPKSALRHLWHAALILVLERGRPVTRRAVVASSPLHQPMEGIKDLGYDLRVYLRVPDMGDGMDRERYRDKEKAGKSSLSSPASNAPYLSSSSSSKKTGRQLLGHARHLSGSTSADSGSGSGGNNLYNAAGVNAGSSNSNLAPPPKIKYREQGVDELLQLKLHQALAATDDVPPGSTIVLATGDGNMGQFNEDGFLGPVRTALKRGWHVELYAWEDGLSRAWRREFGDNDMFRIIAMEQFADTLVEFPEW</sequence>
<dbReference type="OrthoDB" id="5590473at2759"/>
<dbReference type="CDD" id="cd18724">
    <property type="entry name" value="PIN_LabA-like"/>
    <property type="match status" value="1"/>
</dbReference>
<feature type="compositionally biased region" description="Polar residues" evidence="1">
    <location>
        <begin position="48"/>
        <end position="62"/>
    </location>
</feature>
<dbReference type="EMBL" id="NHTK01001278">
    <property type="protein sequence ID" value="PPR01009.1"/>
    <property type="molecule type" value="Genomic_DNA"/>
</dbReference>
<feature type="compositionally biased region" description="Basic and acidic residues" evidence="1">
    <location>
        <begin position="799"/>
        <end position="812"/>
    </location>
</feature>